<dbReference type="InterPro" id="IPR050639">
    <property type="entry name" value="SSR_resolvase"/>
</dbReference>
<dbReference type="InterPro" id="IPR036162">
    <property type="entry name" value="Resolvase-like_N_sf"/>
</dbReference>
<dbReference type="Pfam" id="PF00239">
    <property type="entry name" value="Resolvase"/>
    <property type="match status" value="1"/>
</dbReference>
<dbReference type="Gene3D" id="3.90.1750.20">
    <property type="entry name" value="Putative Large Serine Recombinase, Chain B, Domain 2"/>
    <property type="match status" value="1"/>
</dbReference>
<dbReference type="Proteomes" id="UP000184097">
    <property type="component" value="Unassembled WGS sequence"/>
</dbReference>
<protein>
    <submittedName>
        <fullName evidence="3">Site-specific DNA recombinase</fullName>
    </submittedName>
</protein>
<dbReference type="Pfam" id="PF13408">
    <property type="entry name" value="Zn_ribbon_recom"/>
    <property type="match status" value="1"/>
</dbReference>
<dbReference type="Gene3D" id="3.40.50.1390">
    <property type="entry name" value="Resolvase, N-terminal catalytic domain"/>
    <property type="match status" value="1"/>
</dbReference>
<evidence type="ECO:0000259" key="2">
    <source>
        <dbReference type="PROSITE" id="PS51737"/>
    </source>
</evidence>
<dbReference type="InterPro" id="IPR025378">
    <property type="entry name" value="DUF4368"/>
</dbReference>
<proteinExistence type="predicted"/>
<sequence length="561" mass="64508">MLQPNQKYTALYCRLSRDDNLEGDSNSIQNQKLILKKYADDNGFSNTRFFIDDGYSGANFNRPAFEEMMEEVENGNVAVIITKDLSRLGRNQLHTGLYIEEIFPSNNVRYIAVNDSVDTLYETSSELMPFKNLFNEWHVRDCSRKVRAVLNAKAQRGVRVGTRAPYGYRKGEEKESPLVVDEEAAMVVKRIFAMCASGMGPSQIAKQLKNESIYSPSMYACTKYGISHSGLNTEHPYNWTSDMVADMLQNMVYLGHTVNMRYSSKSYKDKRKWERPKSDWLVFENTHEALVDQETWDIVQEVRSHKRRRTNMDEQDMFSGLVYCADCGKPMVLHRAHTMKPEQNNFTCRTYKKDGAEACTGHYIREVALTEIVLETIRRAAAFARSHPEQFAEYIQQKQSSEVAKEIKLVERELSAMKKRAGELDTVFKRMYEDSALGRVTSEQFRMLSAAYTEEKKQLAESIPEKAERLEKLRSSVANARNFIAKAKRFTDMDALTPELLHTFVAKIIVYEKEVKYSKHSPQKVRIQFRDFDLTEDTADIIEEETAKTTEKADSAIALSA</sequence>
<dbReference type="CDD" id="cd03770">
    <property type="entry name" value="SR_TndX_transposase"/>
    <property type="match status" value="1"/>
</dbReference>
<feature type="domain" description="Recombinase" evidence="2">
    <location>
        <begin position="165"/>
        <end position="309"/>
    </location>
</feature>
<gene>
    <name evidence="3" type="ORF">SAMN02745247_00996</name>
</gene>
<dbReference type="GO" id="GO:0003677">
    <property type="term" value="F:DNA binding"/>
    <property type="evidence" value="ECO:0007669"/>
    <property type="project" value="InterPro"/>
</dbReference>
<dbReference type="EMBL" id="FRDH01000004">
    <property type="protein sequence ID" value="SHN53424.1"/>
    <property type="molecule type" value="Genomic_DNA"/>
</dbReference>
<dbReference type="PANTHER" id="PTHR30461">
    <property type="entry name" value="DNA-INVERTASE FROM LAMBDOID PROPHAGE"/>
    <property type="match status" value="1"/>
</dbReference>
<dbReference type="SUPFAM" id="SSF53041">
    <property type="entry name" value="Resolvase-like"/>
    <property type="match status" value="1"/>
</dbReference>
<dbReference type="SMART" id="SM00857">
    <property type="entry name" value="Resolvase"/>
    <property type="match status" value="1"/>
</dbReference>
<feature type="domain" description="Resolvase/invertase-type recombinase catalytic" evidence="1">
    <location>
        <begin position="8"/>
        <end position="157"/>
    </location>
</feature>
<evidence type="ECO:0000313" key="3">
    <source>
        <dbReference type="EMBL" id="SHN53424.1"/>
    </source>
</evidence>
<dbReference type="Pfam" id="PF14287">
    <property type="entry name" value="DUF4368"/>
    <property type="match status" value="1"/>
</dbReference>
<dbReference type="InterPro" id="IPR025827">
    <property type="entry name" value="Zn_ribbon_recom_dom"/>
</dbReference>
<dbReference type="InterPro" id="IPR011109">
    <property type="entry name" value="DNA_bind_recombinase_dom"/>
</dbReference>
<dbReference type="PROSITE" id="PS51736">
    <property type="entry name" value="RECOMBINASES_3"/>
    <property type="match status" value="1"/>
</dbReference>
<dbReference type="Pfam" id="PF07508">
    <property type="entry name" value="Recombinase"/>
    <property type="match status" value="1"/>
</dbReference>
<dbReference type="GO" id="GO:0000150">
    <property type="term" value="F:DNA strand exchange activity"/>
    <property type="evidence" value="ECO:0007669"/>
    <property type="project" value="InterPro"/>
</dbReference>
<dbReference type="InterPro" id="IPR038109">
    <property type="entry name" value="DNA_bind_recomb_sf"/>
</dbReference>
<dbReference type="RefSeq" id="WP_072701539.1">
    <property type="nucleotide sequence ID" value="NZ_FRDH01000004.1"/>
</dbReference>
<reference evidence="3 4" key="1">
    <citation type="submission" date="2016-12" db="EMBL/GenBank/DDBJ databases">
        <authorList>
            <person name="Song W.-J."/>
            <person name="Kurnit D.M."/>
        </authorList>
    </citation>
    <scope>NUCLEOTIDE SEQUENCE [LARGE SCALE GENOMIC DNA]</scope>
    <source>
        <strain evidence="3 4">DSM 14810</strain>
    </source>
</reference>
<dbReference type="PROSITE" id="PS51737">
    <property type="entry name" value="RECOMBINASE_DNA_BIND"/>
    <property type="match status" value="1"/>
</dbReference>
<organism evidence="3 4">
    <name type="scientific">Butyrivibrio hungatei DSM 14810</name>
    <dbReference type="NCBI Taxonomy" id="1121132"/>
    <lineage>
        <taxon>Bacteria</taxon>
        <taxon>Bacillati</taxon>
        <taxon>Bacillota</taxon>
        <taxon>Clostridia</taxon>
        <taxon>Lachnospirales</taxon>
        <taxon>Lachnospiraceae</taxon>
        <taxon>Butyrivibrio</taxon>
    </lineage>
</organism>
<dbReference type="InterPro" id="IPR006119">
    <property type="entry name" value="Resolv_N"/>
</dbReference>
<evidence type="ECO:0000313" key="4">
    <source>
        <dbReference type="Proteomes" id="UP000184097"/>
    </source>
</evidence>
<evidence type="ECO:0000259" key="1">
    <source>
        <dbReference type="PROSITE" id="PS51736"/>
    </source>
</evidence>
<dbReference type="AlphaFoldDB" id="A0A1M7S4U3"/>
<name>A0A1M7S4U3_9FIRM</name>
<accession>A0A1M7S4U3</accession>
<dbReference type="PANTHER" id="PTHR30461:SF23">
    <property type="entry name" value="DNA RECOMBINASE-RELATED"/>
    <property type="match status" value="1"/>
</dbReference>